<dbReference type="AlphaFoldDB" id="A0AAW2MM80"/>
<proteinExistence type="predicted"/>
<comment type="caution">
    <text evidence="1">The sequence shown here is derived from an EMBL/GenBank/DDBJ whole genome shotgun (WGS) entry which is preliminary data.</text>
</comment>
<organism evidence="1">
    <name type="scientific">Sesamum angustifolium</name>
    <dbReference type="NCBI Taxonomy" id="2727405"/>
    <lineage>
        <taxon>Eukaryota</taxon>
        <taxon>Viridiplantae</taxon>
        <taxon>Streptophyta</taxon>
        <taxon>Embryophyta</taxon>
        <taxon>Tracheophyta</taxon>
        <taxon>Spermatophyta</taxon>
        <taxon>Magnoliopsida</taxon>
        <taxon>eudicotyledons</taxon>
        <taxon>Gunneridae</taxon>
        <taxon>Pentapetalae</taxon>
        <taxon>asterids</taxon>
        <taxon>lamiids</taxon>
        <taxon>Lamiales</taxon>
        <taxon>Pedaliaceae</taxon>
        <taxon>Sesamum</taxon>
    </lineage>
</organism>
<dbReference type="EMBL" id="JACGWK010000010">
    <property type="protein sequence ID" value="KAL0331596.1"/>
    <property type="molecule type" value="Genomic_DNA"/>
</dbReference>
<reference evidence="1" key="1">
    <citation type="submission" date="2020-06" db="EMBL/GenBank/DDBJ databases">
        <authorList>
            <person name="Li T."/>
            <person name="Hu X."/>
            <person name="Zhang T."/>
            <person name="Song X."/>
            <person name="Zhang H."/>
            <person name="Dai N."/>
            <person name="Sheng W."/>
            <person name="Hou X."/>
            <person name="Wei L."/>
        </authorList>
    </citation>
    <scope>NUCLEOTIDE SEQUENCE</scope>
    <source>
        <strain evidence="1">G01</strain>
        <tissue evidence="1">Leaf</tissue>
    </source>
</reference>
<gene>
    <name evidence="1" type="ORF">Sangu_1705100</name>
</gene>
<reference evidence="1" key="2">
    <citation type="journal article" date="2024" name="Plant">
        <title>Genomic evolution and insights into agronomic trait innovations of Sesamum species.</title>
        <authorList>
            <person name="Miao H."/>
            <person name="Wang L."/>
            <person name="Qu L."/>
            <person name="Liu H."/>
            <person name="Sun Y."/>
            <person name="Le M."/>
            <person name="Wang Q."/>
            <person name="Wei S."/>
            <person name="Zheng Y."/>
            <person name="Lin W."/>
            <person name="Duan Y."/>
            <person name="Cao H."/>
            <person name="Xiong S."/>
            <person name="Wang X."/>
            <person name="Wei L."/>
            <person name="Li C."/>
            <person name="Ma Q."/>
            <person name="Ju M."/>
            <person name="Zhao R."/>
            <person name="Li G."/>
            <person name="Mu C."/>
            <person name="Tian Q."/>
            <person name="Mei H."/>
            <person name="Zhang T."/>
            <person name="Gao T."/>
            <person name="Zhang H."/>
        </authorList>
    </citation>
    <scope>NUCLEOTIDE SEQUENCE</scope>
    <source>
        <strain evidence="1">G01</strain>
    </source>
</reference>
<protein>
    <submittedName>
        <fullName evidence="1">Plastid-lipid-associated protein 10, chloroplastic</fullName>
    </submittedName>
</protein>
<name>A0AAW2MM80_9LAMI</name>
<sequence length="122" mass="13531">MEAASSLSLSLSLSLSTAPFLYCPFFPEENLLCLFNQNPDFIILHYVGPPPPPLFQLLPGVSSSVQESEIELENRKFELLRAVTDTQRGLTATADQRSSIEEALILQFIKSFKAQVPVSTSR</sequence>
<accession>A0AAW2MM80</accession>
<feature type="non-terminal residue" evidence="1">
    <location>
        <position position="122"/>
    </location>
</feature>
<evidence type="ECO:0000313" key="1">
    <source>
        <dbReference type="EMBL" id="KAL0331596.1"/>
    </source>
</evidence>